<accession>A0ABU6A7D6</accession>
<dbReference type="EMBL" id="JAWLNX010000004">
    <property type="protein sequence ID" value="MEB3367396.1"/>
    <property type="molecule type" value="Genomic_DNA"/>
</dbReference>
<gene>
    <name evidence="1" type="ORF">R4I43_08250</name>
</gene>
<sequence>MSRTPAEAGRYASNKGKQAERFVAAYFRSRGWGEAERYGSTGWRNAVRESPDVGDIKGVHPLVVQVKYYAEEPSDAQVAQWLGEAEAQRVAAGGKVAVLVVRRKGKADPALWWAWLRADVFERLTGGEFWPAGELGLTDVVTSDLLAYPVRLRLDHCLSMLHNSGYGRP</sequence>
<evidence type="ECO:0008006" key="3">
    <source>
        <dbReference type="Google" id="ProtNLM"/>
    </source>
</evidence>
<evidence type="ECO:0000313" key="2">
    <source>
        <dbReference type="Proteomes" id="UP001327093"/>
    </source>
</evidence>
<name>A0ABU6A7D6_9PSEU</name>
<reference evidence="1 2" key="1">
    <citation type="submission" date="2023-10" db="EMBL/GenBank/DDBJ databases">
        <title>Saccharopolyspora sp. nov., isolated from mangrove soil.</title>
        <authorList>
            <person name="Lu Y."/>
            <person name="Liu W."/>
        </authorList>
    </citation>
    <scope>NUCLEOTIDE SEQUENCE [LARGE SCALE GENOMIC DNA]</scope>
    <source>
        <strain evidence="1 2">S2-29</strain>
    </source>
</reference>
<comment type="caution">
    <text evidence="1">The sequence shown here is derived from an EMBL/GenBank/DDBJ whole genome shotgun (WGS) entry which is preliminary data.</text>
</comment>
<proteinExistence type="predicted"/>
<keyword evidence="2" id="KW-1185">Reference proteome</keyword>
<protein>
    <recommendedName>
        <fullName evidence="3">Holliday junction resolvase</fullName>
    </recommendedName>
</protein>
<dbReference type="RefSeq" id="WP_324264947.1">
    <property type="nucleotide sequence ID" value="NZ_JAWLNX010000004.1"/>
</dbReference>
<dbReference type="Proteomes" id="UP001327093">
    <property type="component" value="Unassembled WGS sequence"/>
</dbReference>
<organism evidence="1 2">
    <name type="scientific">Saccharopolyspora mangrovi</name>
    <dbReference type="NCBI Taxonomy" id="3082379"/>
    <lineage>
        <taxon>Bacteria</taxon>
        <taxon>Bacillati</taxon>
        <taxon>Actinomycetota</taxon>
        <taxon>Actinomycetes</taxon>
        <taxon>Pseudonocardiales</taxon>
        <taxon>Pseudonocardiaceae</taxon>
        <taxon>Saccharopolyspora</taxon>
    </lineage>
</organism>
<evidence type="ECO:0000313" key="1">
    <source>
        <dbReference type="EMBL" id="MEB3367396.1"/>
    </source>
</evidence>